<feature type="compositionally biased region" description="Low complexity" evidence="3">
    <location>
        <begin position="786"/>
        <end position="800"/>
    </location>
</feature>
<dbReference type="Pfam" id="PF04082">
    <property type="entry name" value="Fungal_trans"/>
    <property type="match status" value="1"/>
</dbReference>
<dbReference type="EMBL" id="KZ819672">
    <property type="protein sequence ID" value="PWN26298.1"/>
    <property type="molecule type" value="Genomic_DNA"/>
</dbReference>
<feature type="region of interest" description="Disordered" evidence="3">
    <location>
        <begin position="71"/>
        <end position="99"/>
    </location>
</feature>
<dbReference type="SUPFAM" id="SSF57701">
    <property type="entry name" value="Zn2/Cys6 DNA-binding domain"/>
    <property type="match status" value="1"/>
</dbReference>
<keyword evidence="1" id="KW-0479">Metal-binding</keyword>
<keyword evidence="6" id="KW-1185">Reference proteome</keyword>
<evidence type="ECO:0000256" key="2">
    <source>
        <dbReference type="ARBA" id="ARBA00023242"/>
    </source>
</evidence>
<feature type="compositionally biased region" description="Polar residues" evidence="3">
    <location>
        <begin position="808"/>
        <end position="823"/>
    </location>
</feature>
<reference evidence="5 6" key="1">
    <citation type="journal article" date="2018" name="Mol. Biol. Evol.">
        <title>Broad Genomic Sampling Reveals a Smut Pathogenic Ancestry of the Fungal Clade Ustilaginomycotina.</title>
        <authorList>
            <person name="Kijpornyongpan T."/>
            <person name="Mondo S.J."/>
            <person name="Barry K."/>
            <person name="Sandor L."/>
            <person name="Lee J."/>
            <person name="Lipzen A."/>
            <person name="Pangilinan J."/>
            <person name="LaButti K."/>
            <person name="Hainaut M."/>
            <person name="Henrissat B."/>
            <person name="Grigoriev I.V."/>
            <person name="Spatafora J.W."/>
            <person name="Aime M.C."/>
        </authorList>
    </citation>
    <scope>NUCLEOTIDE SEQUENCE [LARGE SCALE GENOMIC DNA]</scope>
    <source>
        <strain evidence="5 6">MCA 5214</strain>
    </source>
</reference>
<feature type="compositionally biased region" description="Polar residues" evidence="3">
    <location>
        <begin position="670"/>
        <end position="687"/>
    </location>
</feature>
<feature type="compositionally biased region" description="Low complexity" evidence="3">
    <location>
        <begin position="723"/>
        <end position="745"/>
    </location>
</feature>
<dbReference type="Gene3D" id="4.10.240.10">
    <property type="entry name" value="Zn(2)-C6 fungal-type DNA-binding domain"/>
    <property type="match status" value="1"/>
</dbReference>
<dbReference type="CDD" id="cd00067">
    <property type="entry name" value="GAL4"/>
    <property type="match status" value="1"/>
</dbReference>
<dbReference type="SMART" id="SM00906">
    <property type="entry name" value="Fungal_trans"/>
    <property type="match status" value="1"/>
</dbReference>
<dbReference type="InterPro" id="IPR001138">
    <property type="entry name" value="Zn2Cys6_DnaBD"/>
</dbReference>
<dbReference type="AlphaFoldDB" id="A0A316UNC4"/>
<sequence>MLPSTLSLFAQACRTRKVKCSGIEEGHEACSRCQHLALTCEFKMPIRRPAPSSTVEDLRDRIRYLEEQLRSAGIDAGDDDSHLSPSPDDDDQTEQSDVQQHHTMGAFIPTHISVDKSKDQLNLVHSFSHSCEVAPTSNDADNDSPSGASAAAATSTSNSSPSQHQPQQDPGNVYSFLGSSSALFPLTMTKQVPQTLKAAAQAKSIKKLVRLEFWELEPSTLKKLDDKLAQDTHAFWPDEEMARNLIDTYFDQLAHRHPLGFDRDDVWRQYNEDPSQVSSDVMLGRMYAIFSLAAWHANAALDLVNNRLHLAGLQWYLASRKVVTMDSQVPAPLSHPLAIAQTLILQACFAMTHPPFIGVAFRLAGGALGVMQDIGGHRQTIMKQLGAQGHGPQERTLTFWTCYSIEKTLVTMGGRPSCLWSEWVDASLPDEESSLWMEAQVALLTEKVLKAKYAAKRPPPKVTAEQLKQIDTQIAFLTTEFEKRKEAMGPATRANVQMSIDGIHLLLHQPELLVKNRGDNGDGHNGGGISPTTMATCTRAIRSIISAVADLDVGSLSESCIGHTCRAAVLAHVLSQSERAEVREAFGGQMKAATSAIIRKGESRWMISGKLMDLLSLPSSEEEAREIKNWPRRSISGRQKSLLQEQQQQQQEQAAAVTGQPKYYSMGLPLSTSPTGSSVPSAPTAASNSFSNPFADLLPSATTPSAFSGSHGSMVTSPQREVGAWPTGATPASATSGSMSAASGSESFDSYAAGPKANEASNDAWTVLFPTLGQLEWPITSSGPLQQQGQQPQYQQQQQQAVGGMTPFFSSSGMTPAQQQQGTPGFHSDGSGNSSSQSPSSGSGSGYSPENAATLLFNFDFGATTAGWF</sequence>
<feature type="compositionally biased region" description="Low complexity" evidence="3">
    <location>
        <begin position="644"/>
        <end position="656"/>
    </location>
</feature>
<feature type="compositionally biased region" description="Low complexity" evidence="3">
    <location>
        <begin position="825"/>
        <end position="847"/>
    </location>
</feature>
<dbReference type="GO" id="GO:0000981">
    <property type="term" value="F:DNA-binding transcription factor activity, RNA polymerase II-specific"/>
    <property type="evidence" value="ECO:0007669"/>
    <property type="project" value="InterPro"/>
</dbReference>
<dbReference type="GO" id="GO:0006351">
    <property type="term" value="P:DNA-templated transcription"/>
    <property type="evidence" value="ECO:0007669"/>
    <property type="project" value="InterPro"/>
</dbReference>
<feature type="region of interest" description="Disordered" evidence="3">
    <location>
        <begin position="638"/>
        <end position="687"/>
    </location>
</feature>
<dbReference type="STRING" id="1569628.A0A316UNC4"/>
<dbReference type="PANTHER" id="PTHR46910:SF38">
    <property type="entry name" value="ZN(2)-C6 FUNGAL-TYPE DOMAIN-CONTAINING PROTEIN"/>
    <property type="match status" value="1"/>
</dbReference>
<feature type="region of interest" description="Disordered" evidence="3">
    <location>
        <begin position="779"/>
        <end position="847"/>
    </location>
</feature>
<feature type="domain" description="Xylanolytic transcriptional activator regulatory" evidence="4">
    <location>
        <begin position="360"/>
        <end position="435"/>
    </location>
</feature>
<dbReference type="GO" id="GO:0003677">
    <property type="term" value="F:DNA binding"/>
    <property type="evidence" value="ECO:0007669"/>
    <property type="project" value="InterPro"/>
</dbReference>
<name>A0A316UNC4_9BASI</name>
<feature type="compositionally biased region" description="Polar residues" evidence="3">
    <location>
        <begin position="703"/>
        <end position="719"/>
    </location>
</feature>
<feature type="region of interest" description="Disordered" evidence="3">
    <location>
        <begin position="133"/>
        <end position="173"/>
    </location>
</feature>
<dbReference type="InterPro" id="IPR036864">
    <property type="entry name" value="Zn2-C6_fun-type_DNA-bd_sf"/>
</dbReference>
<dbReference type="CDD" id="cd12148">
    <property type="entry name" value="fungal_TF_MHR"/>
    <property type="match status" value="1"/>
</dbReference>
<feature type="region of interest" description="Disordered" evidence="3">
    <location>
        <begin position="703"/>
        <end position="756"/>
    </location>
</feature>
<dbReference type="GeneID" id="37031460"/>
<evidence type="ECO:0000259" key="4">
    <source>
        <dbReference type="SMART" id="SM00906"/>
    </source>
</evidence>
<dbReference type="PANTHER" id="PTHR46910">
    <property type="entry name" value="TRANSCRIPTION FACTOR PDR1"/>
    <property type="match status" value="1"/>
</dbReference>
<dbReference type="GO" id="GO:0008270">
    <property type="term" value="F:zinc ion binding"/>
    <property type="evidence" value="ECO:0007669"/>
    <property type="project" value="InterPro"/>
</dbReference>
<gene>
    <name evidence="5" type="ORF">BDZ90DRAFT_51456</name>
</gene>
<dbReference type="Pfam" id="PF00172">
    <property type="entry name" value="Zn_clus"/>
    <property type="match status" value="1"/>
</dbReference>
<organism evidence="5 6">
    <name type="scientific">Jaminaea rosea</name>
    <dbReference type="NCBI Taxonomy" id="1569628"/>
    <lineage>
        <taxon>Eukaryota</taxon>
        <taxon>Fungi</taxon>
        <taxon>Dikarya</taxon>
        <taxon>Basidiomycota</taxon>
        <taxon>Ustilaginomycotina</taxon>
        <taxon>Exobasidiomycetes</taxon>
        <taxon>Microstromatales</taxon>
        <taxon>Microstromatales incertae sedis</taxon>
        <taxon>Jaminaea</taxon>
    </lineage>
</organism>
<dbReference type="RefSeq" id="XP_025360910.1">
    <property type="nucleotide sequence ID" value="XM_025509637.1"/>
</dbReference>
<accession>A0A316UNC4</accession>
<protein>
    <recommendedName>
        <fullName evidence="4">Xylanolytic transcriptional activator regulatory domain-containing protein</fullName>
    </recommendedName>
</protein>
<feature type="compositionally biased region" description="Low complexity" evidence="3">
    <location>
        <begin position="137"/>
        <end position="162"/>
    </location>
</feature>
<evidence type="ECO:0000313" key="6">
    <source>
        <dbReference type="Proteomes" id="UP000245884"/>
    </source>
</evidence>
<evidence type="ECO:0000313" key="5">
    <source>
        <dbReference type="EMBL" id="PWN26298.1"/>
    </source>
</evidence>
<evidence type="ECO:0000256" key="3">
    <source>
        <dbReference type="SAM" id="MobiDB-lite"/>
    </source>
</evidence>
<dbReference type="OrthoDB" id="3364175at2759"/>
<dbReference type="Proteomes" id="UP000245884">
    <property type="component" value="Unassembled WGS sequence"/>
</dbReference>
<keyword evidence="2" id="KW-0539">Nucleus</keyword>
<dbReference type="InterPro" id="IPR050987">
    <property type="entry name" value="AtrR-like"/>
</dbReference>
<evidence type="ECO:0000256" key="1">
    <source>
        <dbReference type="ARBA" id="ARBA00022723"/>
    </source>
</evidence>
<dbReference type="InterPro" id="IPR007219">
    <property type="entry name" value="XnlR_reg_dom"/>
</dbReference>
<proteinExistence type="predicted"/>